<dbReference type="Proteomes" id="UP000308508">
    <property type="component" value="Unassembled WGS sequence"/>
</dbReference>
<evidence type="ECO:0000313" key="2">
    <source>
        <dbReference type="Proteomes" id="UP000308508"/>
    </source>
</evidence>
<comment type="caution">
    <text evidence="1">The sequence shown here is derived from an EMBL/GenBank/DDBJ whole genome shotgun (WGS) entry which is preliminary data.</text>
</comment>
<dbReference type="NCBIfam" id="TIGR03347">
    <property type="entry name" value="VI_chp_1"/>
    <property type="match status" value="1"/>
</dbReference>
<proteinExistence type="predicted"/>
<organism evidence="1 2">
    <name type="scientific">Thermomonas fusca</name>
    <dbReference type="NCBI Taxonomy" id="215690"/>
    <lineage>
        <taxon>Bacteria</taxon>
        <taxon>Pseudomonadati</taxon>
        <taxon>Pseudomonadota</taxon>
        <taxon>Gammaproteobacteria</taxon>
        <taxon>Lysobacterales</taxon>
        <taxon>Lysobacteraceae</taxon>
        <taxon>Thermomonas</taxon>
    </lineage>
</organism>
<dbReference type="RefSeq" id="WP_138349750.1">
    <property type="nucleotide sequence ID" value="NZ_SROY01000007.1"/>
</dbReference>
<dbReference type="InterPro" id="IPR010732">
    <property type="entry name" value="T6SS_TssG-like"/>
</dbReference>
<dbReference type="STRING" id="1123377.GCA_000423885_01011"/>
<name>A0A5R9PBS1_9GAMM</name>
<gene>
    <name evidence="1" type="primary">tssG</name>
    <name evidence="1" type="ORF">E5S66_12490</name>
</gene>
<reference evidence="1 2" key="1">
    <citation type="submission" date="2019-04" db="EMBL/GenBank/DDBJ databases">
        <authorList>
            <person name="Grouzdev D.S."/>
            <person name="Nazina T.N."/>
        </authorList>
    </citation>
    <scope>NUCLEOTIDE SEQUENCE [LARGE SCALE GENOMIC DNA]</scope>
    <source>
        <strain evidence="1 2">SHC 3-19</strain>
    </source>
</reference>
<protein>
    <submittedName>
        <fullName evidence="1">Type VI secretion system baseplate subunit TssG</fullName>
    </submittedName>
</protein>
<dbReference type="AlphaFoldDB" id="A0A5R9PBS1"/>
<dbReference type="PANTHER" id="PTHR35564:SF4">
    <property type="entry name" value="CYTOPLASMIC PROTEIN"/>
    <property type="match status" value="1"/>
</dbReference>
<dbReference type="PANTHER" id="PTHR35564">
    <property type="match status" value="1"/>
</dbReference>
<evidence type="ECO:0000313" key="1">
    <source>
        <dbReference type="EMBL" id="TLX20802.1"/>
    </source>
</evidence>
<sequence length="364" mass="39951">MSDDIAAAAPTATEPRDIDPMRPALERLQAQPGRFGFFQAVRLLYGANGFDGRGSGARPGPLRFTAPASLAFPVSELAAIDGHDRDTRVCVNFMGLTGPSGVLPRSYTELLIARRLDRDRGAQEFLDIFNHRLVALFWLAWAKHRPEIGREFGFQNSVLRYLEHLVGLGTPALQARLHPGKHGTTGAKPLPGAAMAYFSGLIAQRPHGERAIAQVVSAVVGAPVEARGCLGTWQTITDEARTRLGRNSHQLGAGCVLGARYWDRQTTLRLTVGPLRRDKFNALLPRGERLGDVIELTRFLTGLALDLRVRLSLRADEMPPLRLGARGADRPQLGWNTWLRGPPRQQPATDAEFHFSAMGGQSWH</sequence>
<accession>A0A5R9PBS1</accession>
<dbReference type="EMBL" id="SROY01000007">
    <property type="protein sequence ID" value="TLX20802.1"/>
    <property type="molecule type" value="Genomic_DNA"/>
</dbReference>
<dbReference type="Pfam" id="PF06996">
    <property type="entry name" value="T6SS_TssG"/>
    <property type="match status" value="1"/>
</dbReference>
<keyword evidence="2" id="KW-1185">Reference proteome</keyword>